<protein>
    <submittedName>
        <fullName evidence="1">Uncharacterized protein</fullName>
    </submittedName>
</protein>
<dbReference type="Gene3D" id="3.30.450.410">
    <property type="match status" value="1"/>
</dbReference>
<proteinExistence type="predicted"/>
<dbReference type="RefSeq" id="WP_053605818.1">
    <property type="nucleotide sequence ID" value="NZ_CP012600.1"/>
</dbReference>
<dbReference type="EMBL" id="CP012600">
    <property type="protein sequence ID" value="ALC83935.1"/>
    <property type="molecule type" value="Genomic_DNA"/>
</dbReference>
<dbReference type="AlphaFoldDB" id="A0A0M4FUI9"/>
<organism evidence="1 2">
    <name type="scientific">Bacillus gobiensis</name>
    <dbReference type="NCBI Taxonomy" id="1441095"/>
    <lineage>
        <taxon>Bacteria</taxon>
        <taxon>Bacillati</taxon>
        <taxon>Bacillota</taxon>
        <taxon>Bacilli</taxon>
        <taxon>Bacillales</taxon>
        <taxon>Bacillaceae</taxon>
        <taxon>Bacillus</taxon>
    </lineage>
</organism>
<dbReference type="OrthoDB" id="2897098at2"/>
<evidence type="ECO:0000313" key="2">
    <source>
        <dbReference type="Proteomes" id="UP000067625"/>
    </source>
</evidence>
<keyword evidence="2" id="KW-1185">Reference proteome</keyword>
<dbReference type="InterPro" id="IPR053717">
    <property type="entry name" value="MerB_lyase_sf"/>
</dbReference>
<evidence type="ECO:0000313" key="1">
    <source>
        <dbReference type="EMBL" id="ALC83935.1"/>
    </source>
</evidence>
<gene>
    <name evidence="1" type="ORF">AM592_22375</name>
</gene>
<dbReference type="PATRIC" id="fig|1441095.3.peg.4949"/>
<dbReference type="Proteomes" id="UP000067625">
    <property type="component" value="Chromosome"/>
</dbReference>
<accession>A0A0M4FUI9</accession>
<name>A0A0M4FUI9_9BACI</name>
<reference evidence="1 2" key="2">
    <citation type="journal article" date="2016" name="Int. J. Syst. Evol. Microbiol.">
        <title>Bacillus gobiensis sp. nov., isolated from a soil sample.</title>
        <authorList>
            <person name="Liu B."/>
            <person name="Liu G.H."/>
            <person name="Cetin S."/>
            <person name="Schumann P."/>
            <person name="Pan Z.Z."/>
            <person name="Chen Q.Q."/>
        </authorList>
    </citation>
    <scope>NUCLEOTIDE SEQUENCE [LARGE SCALE GENOMIC DNA]</scope>
    <source>
        <strain evidence="1 2">FJAT-4402</strain>
    </source>
</reference>
<reference evidence="2" key="1">
    <citation type="submission" date="2015-08" db="EMBL/GenBank/DDBJ databases">
        <title>Genome sequencing project for genomic taxonomy and phylogenomics of Bacillus-like bacteria.</title>
        <authorList>
            <person name="Liu B."/>
            <person name="Wang J."/>
            <person name="Zhu Y."/>
            <person name="Liu G."/>
            <person name="Chen Q."/>
            <person name="Chen Z."/>
            <person name="Lan J."/>
            <person name="Che J."/>
            <person name="Ge C."/>
            <person name="Shi H."/>
            <person name="Pan Z."/>
            <person name="Liu X."/>
        </authorList>
    </citation>
    <scope>NUCLEOTIDE SEQUENCE [LARGE SCALE GENOMIC DNA]</scope>
    <source>
        <strain evidence="2">FJAT-4402</strain>
    </source>
</reference>
<sequence length="70" mass="8499">MNDIERKVFRIIFNNTISHQPVTLKQLKIKTGRNEKELRQIIKSLIAQNRIKWDKEKNKWIVYMEDGFIV</sequence>